<dbReference type="InterPro" id="IPR035992">
    <property type="entry name" value="Ricin_B-like_lectins"/>
</dbReference>
<dbReference type="EMBL" id="CAJNNV010030524">
    <property type="protein sequence ID" value="CAE8632789.1"/>
    <property type="molecule type" value="Genomic_DNA"/>
</dbReference>
<gene>
    <name evidence="2" type="ORF">PGLA1383_LOCUS48719</name>
</gene>
<evidence type="ECO:0000259" key="1">
    <source>
        <dbReference type="SMART" id="SM00458"/>
    </source>
</evidence>
<keyword evidence="3" id="KW-1185">Reference proteome</keyword>
<accession>A0A813H542</accession>
<dbReference type="Gene3D" id="2.80.10.50">
    <property type="match status" value="1"/>
</dbReference>
<evidence type="ECO:0000313" key="2">
    <source>
        <dbReference type="EMBL" id="CAE8632789.1"/>
    </source>
</evidence>
<organism evidence="2 3">
    <name type="scientific">Polarella glacialis</name>
    <name type="common">Dinoflagellate</name>
    <dbReference type="NCBI Taxonomy" id="89957"/>
    <lineage>
        <taxon>Eukaryota</taxon>
        <taxon>Sar</taxon>
        <taxon>Alveolata</taxon>
        <taxon>Dinophyceae</taxon>
        <taxon>Suessiales</taxon>
        <taxon>Suessiaceae</taxon>
        <taxon>Polarella</taxon>
    </lineage>
</organism>
<protein>
    <recommendedName>
        <fullName evidence="1">Ricin B lectin domain-containing protein</fullName>
    </recommendedName>
</protein>
<dbReference type="Pfam" id="PF00652">
    <property type="entry name" value="Ricin_B_lectin"/>
    <property type="match status" value="1"/>
</dbReference>
<dbReference type="InterPro" id="IPR000772">
    <property type="entry name" value="Ricin_B_lectin"/>
</dbReference>
<dbReference type="Proteomes" id="UP000654075">
    <property type="component" value="Unassembled WGS sequence"/>
</dbReference>
<comment type="caution">
    <text evidence="2">The sequence shown here is derived from an EMBL/GenBank/DDBJ whole genome shotgun (WGS) entry which is preliminary data.</text>
</comment>
<feature type="domain" description="Ricin B lectin" evidence="1">
    <location>
        <begin position="23"/>
        <end position="145"/>
    </location>
</feature>
<dbReference type="PROSITE" id="PS50231">
    <property type="entry name" value="RICIN_B_LECTIN"/>
    <property type="match status" value="1"/>
</dbReference>
<proteinExistence type="predicted"/>
<reference evidence="2" key="1">
    <citation type="submission" date="2021-02" db="EMBL/GenBank/DDBJ databases">
        <authorList>
            <person name="Dougan E. K."/>
            <person name="Rhodes N."/>
            <person name="Thang M."/>
            <person name="Chan C."/>
        </authorList>
    </citation>
    <scope>NUCLEOTIDE SEQUENCE</scope>
</reference>
<dbReference type="SUPFAM" id="SSF50370">
    <property type="entry name" value="Ricin B-like lectins"/>
    <property type="match status" value="1"/>
</dbReference>
<dbReference type="SMART" id="SM00458">
    <property type="entry name" value="RICIN"/>
    <property type="match status" value="1"/>
</dbReference>
<evidence type="ECO:0000313" key="3">
    <source>
        <dbReference type="Proteomes" id="UP000654075"/>
    </source>
</evidence>
<name>A0A813H542_POLGL</name>
<dbReference type="AlphaFoldDB" id="A0A813H542"/>
<sequence>MRVSLRQAKVRTPSWMVPRYLLRCLSMGSGGMCLDYDLISGNAYGHACHGGDNQLWRLDDQQRLVVKTGGGSKCLEVTYLSVVVSSCSHSQYQKWKYDPALLRFTCPYLGLSQCLDYDDKGSHSKANVYMHACLGQKTNQEWTWTPV</sequence>